<reference evidence="1" key="2">
    <citation type="journal article" date="2017" name="Genome Announc.">
        <title>High-Quality Draft Genome Sequence of Burkholderia contaminans CH-1, a Gram-Negative Bacterium That Metabolizes 2-Azahypoxanthine, a Plant Growth-Regulating Compound.</title>
        <authorList>
            <person name="Choi J.-H."/>
            <person name="Sugiura H."/>
            <person name="Moriuchi R."/>
            <person name="Kawagishi H."/>
            <person name="Dohra H."/>
        </authorList>
    </citation>
    <scope>NUCLEOTIDE SEQUENCE</scope>
    <source>
        <strain evidence="1">CH-1</strain>
        <plasmid evidence="1">pBC453</plasmid>
    </source>
</reference>
<dbReference type="EMBL" id="CP090643">
    <property type="protein sequence ID" value="WFN23698.1"/>
    <property type="molecule type" value="Genomic_DNA"/>
</dbReference>
<proteinExistence type="predicted"/>
<sequence>MAREYPLEIENVGDDVYMLMSAGHHDPHVFMRHARSEGYDCPLGMPTHQWVKRTPAKGGDHSCWYHIVPEGARGAFPAPYAHEAYGDERYEVVAARAESEATQLISDRKIGSPSI</sequence>
<evidence type="ECO:0000313" key="2">
    <source>
        <dbReference type="EMBL" id="WFN23698.1"/>
    </source>
</evidence>
<dbReference type="EMBL" id="AP018360">
    <property type="protein sequence ID" value="BBA45456.1"/>
    <property type="molecule type" value="Genomic_DNA"/>
</dbReference>
<organism evidence="1">
    <name type="scientific">Burkholderia contaminans</name>
    <dbReference type="NCBI Taxonomy" id="488447"/>
    <lineage>
        <taxon>Bacteria</taxon>
        <taxon>Pseudomonadati</taxon>
        <taxon>Pseudomonadota</taxon>
        <taxon>Betaproteobacteria</taxon>
        <taxon>Burkholderiales</taxon>
        <taxon>Burkholderiaceae</taxon>
        <taxon>Burkholderia</taxon>
        <taxon>Burkholderia cepacia complex</taxon>
    </lineage>
</organism>
<name>A0A250LLN8_9BURK</name>
<reference evidence="2 3" key="3">
    <citation type="submission" date="2021-12" db="EMBL/GenBank/DDBJ databases">
        <title>Genomic and phenotypic characterization of three Burkholderia contaminans isolates recovered from different sources.</title>
        <authorList>
            <person name="Lopez De Volder A."/>
            <person name="Fan Y."/>
            <person name="Nunvar J."/>
            <person name="Herrera T."/>
            <person name="Timp W."/>
            <person name="Degrossi J."/>
        </authorList>
    </citation>
    <scope>NUCLEOTIDE SEQUENCE [LARGE SCALE GENOMIC DNA]</scope>
    <source>
        <strain evidence="2 3">LMG 23361</strain>
        <plasmid evidence="2 3">unnamed1</plasmid>
    </source>
</reference>
<gene>
    <name evidence="1" type="ORF">BCCH1_79670</name>
    <name evidence="2" type="ORF">LXE91_39890</name>
</gene>
<protein>
    <submittedName>
        <fullName evidence="1">Uncharacterized protein</fullName>
    </submittedName>
</protein>
<evidence type="ECO:0000313" key="1">
    <source>
        <dbReference type="EMBL" id="BBA45456.1"/>
    </source>
</evidence>
<dbReference type="AlphaFoldDB" id="A0A250LLN8"/>
<keyword evidence="1" id="KW-0614">Plasmid</keyword>
<geneLocation type="plasmid" evidence="1">
    <name>pBC453</name>
</geneLocation>
<accession>A0A250LLN8</accession>
<dbReference type="RefSeq" id="WP_052760120.1">
    <property type="nucleotide sequence ID" value="NZ_AP018360.1"/>
</dbReference>
<reference evidence="1" key="1">
    <citation type="journal article" date="2016" name="Biosci. Biotechnol. Biochem.">
        <title>Bioconversion of AHX to AOH by resting cells of Burkholderia contaminans CH-1.</title>
        <authorList>
            <person name="Choi J.H."/>
            <person name="Kikuchi A."/>
            <person name="Pumkaeo P."/>
            <person name="Hirai H."/>
            <person name="Tokuyama S."/>
            <person name="Kawagishi H."/>
        </authorList>
    </citation>
    <scope>NUCLEOTIDE SEQUENCE</scope>
    <source>
        <strain evidence="1">CH-1</strain>
        <plasmid evidence="1">pBC453</plasmid>
    </source>
</reference>
<evidence type="ECO:0000313" key="3">
    <source>
        <dbReference type="Proteomes" id="UP001220209"/>
    </source>
</evidence>
<dbReference type="Proteomes" id="UP001220209">
    <property type="component" value="Plasmid unnamed1"/>
</dbReference>
<geneLocation type="plasmid" evidence="2 3">
    <name>unnamed1</name>
</geneLocation>